<feature type="transmembrane region" description="Helical" evidence="7">
    <location>
        <begin position="251"/>
        <end position="275"/>
    </location>
</feature>
<feature type="transmembrane region" description="Helical" evidence="7">
    <location>
        <begin position="20"/>
        <end position="42"/>
    </location>
</feature>
<dbReference type="GO" id="GO:0022857">
    <property type="term" value="F:transmembrane transporter activity"/>
    <property type="evidence" value="ECO:0007669"/>
    <property type="project" value="TreeGrafter"/>
</dbReference>
<dbReference type="EMBL" id="BLAF01000012">
    <property type="protein sequence ID" value="GES19479.1"/>
    <property type="molecule type" value="Genomic_DNA"/>
</dbReference>
<dbReference type="OrthoDB" id="3207485at2"/>
<evidence type="ECO:0000256" key="2">
    <source>
        <dbReference type="ARBA" id="ARBA00022475"/>
    </source>
</evidence>
<proteinExistence type="inferred from homology"/>
<dbReference type="Proteomes" id="UP000377595">
    <property type="component" value="Unassembled WGS sequence"/>
</dbReference>
<evidence type="ECO:0000256" key="3">
    <source>
        <dbReference type="ARBA" id="ARBA00022692"/>
    </source>
</evidence>
<comment type="caution">
    <text evidence="9">The sequence shown here is derived from an EMBL/GenBank/DDBJ whole genome shotgun (WGS) entry which is preliminary data.</text>
</comment>
<evidence type="ECO:0000256" key="1">
    <source>
        <dbReference type="ARBA" id="ARBA00004651"/>
    </source>
</evidence>
<feature type="transmembrane region" description="Helical" evidence="7">
    <location>
        <begin position="351"/>
        <end position="373"/>
    </location>
</feature>
<evidence type="ECO:0000256" key="4">
    <source>
        <dbReference type="ARBA" id="ARBA00022989"/>
    </source>
</evidence>
<dbReference type="GO" id="GO:0005886">
    <property type="term" value="C:plasma membrane"/>
    <property type="evidence" value="ECO:0007669"/>
    <property type="project" value="UniProtKB-SubCell"/>
</dbReference>
<evidence type="ECO:0000313" key="9">
    <source>
        <dbReference type="EMBL" id="GES19479.1"/>
    </source>
</evidence>
<dbReference type="PANTHER" id="PTHR30572:SF4">
    <property type="entry name" value="ABC TRANSPORTER PERMEASE YTRF"/>
    <property type="match status" value="1"/>
</dbReference>
<organism evidence="9 10">
    <name type="scientific">Acrocarpospora pleiomorpha</name>
    <dbReference type="NCBI Taxonomy" id="90975"/>
    <lineage>
        <taxon>Bacteria</taxon>
        <taxon>Bacillati</taxon>
        <taxon>Actinomycetota</taxon>
        <taxon>Actinomycetes</taxon>
        <taxon>Streptosporangiales</taxon>
        <taxon>Streptosporangiaceae</taxon>
        <taxon>Acrocarpospora</taxon>
    </lineage>
</organism>
<gene>
    <name evidence="9" type="ORF">Aple_023750</name>
</gene>
<accession>A0A5M3XH27</accession>
<dbReference type="InterPro" id="IPR050250">
    <property type="entry name" value="Macrolide_Exporter_MacB"/>
</dbReference>
<keyword evidence="5 7" id="KW-0472">Membrane</keyword>
<keyword evidence="10" id="KW-1185">Reference proteome</keyword>
<feature type="transmembrane region" description="Helical" evidence="7">
    <location>
        <begin position="754"/>
        <end position="777"/>
    </location>
</feature>
<reference evidence="9 10" key="1">
    <citation type="submission" date="2019-10" db="EMBL/GenBank/DDBJ databases">
        <title>Whole genome shotgun sequence of Acrocarpospora pleiomorpha NBRC 16267.</title>
        <authorList>
            <person name="Ichikawa N."/>
            <person name="Kimura A."/>
            <person name="Kitahashi Y."/>
            <person name="Komaki H."/>
            <person name="Oguchi A."/>
        </authorList>
    </citation>
    <scope>NUCLEOTIDE SEQUENCE [LARGE SCALE GENOMIC DNA]</scope>
    <source>
        <strain evidence="9 10">NBRC 16267</strain>
    </source>
</reference>
<feature type="domain" description="ABC3 transporter permease C-terminal" evidence="8">
    <location>
        <begin position="261"/>
        <end position="379"/>
    </location>
</feature>
<feature type="transmembrane region" description="Helical" evidence="7">
    <location>
        <begin position="649"/>
        <end position="678"/>
    </location>
</feature>
<keyword evidence="3 7" id="KW-0812">Transmembrane</keyword>
<dbReference type="PANTHER" id="PTHR30572">
    <property type="entry name" value="MEMBRANE COMPONENT OF TRANSPORTER-RELATED"/>
    <property type="match status" value="1"/>
</dbReference>
<evidence type="ECO:0000256" key="7">
    <source>
        <dbReference type="SAM" id="Phobius"/>
    </source>
</evidence>
<evidence type="ECO:0000256" key="6">
    <source>
        <dbReference type="ARBA" id="ARBA00038076"/>
    </source>
</evidence>
<name>A0A5M3XH27_9ACTN</name>
<feature type="domain" description="ABC3 transporter permease C-terminal" evidence="8">
    <location>
        <begin position="659"/>
        <end position="774"/>
    </location>
</feature>
<protein>
    <recommendedName>
        <fullName evidence="8">ABC3 transporter permease C-terminal domain-containing protein</fullName>
    </recommendedName>
</protein>
<evidence type="ECO:0000256" key="5">
    <source>
        <dbReference type="ARBA" id="ARBA00023136"/>
    </source>
</evidence>
<dbReference type="InterPro" id="IPR003838">
    <property type="entry name" value="ABC3_permease_C"/>
</dbReference>
<feature type="transmembrane region" description="Helical" evidence="7">
    <location>
        <begin position="310"/>
        <end position="331"/>
    </location>
</feature>
<dbReference type="Pfam" id="PF02687">
    <property type="entry name" value="FtsX"/>
    <property type="match status" value="2"/>
</dbReference>
<keyword evidence="4 7" id="KW-1133">Transmembrane helix</keyword>
<comment type="similarity">
    <text evidence="6">Belongs to the ABC-4 integral membrane protein family.</text>
</comment>
<evidence type="ECO:0000259" key="8">
    <source>
        <dbReference type="Pfam" id="PF02687"/>
    </source>
</evidence>
<feature type="transmembrane region" description="Helical" evidence="7">
    <location>
        <begin position="426"/>
        <end position="449"/>
    </location>
</feature>
<feature type="transmembrane region" description="Helical" evidence="7">
    <location>
        <begin position="699"/>
        <end position="725"/>
    </location>
</feature>
<comment type="subcellular location">
    <subcellularLocation>
        <location evidence="1">Cell membrane</location>
        <topology evidence="1">Multi-pass membrane protein</topology>
    </subcellularLocation>
</comment>
<evidence type="ECO:0000313" key="10">
    <source>
        <dbReference type="Proteomes" id="UP000377595"/>
    </source>
</evidence>
<dbReference type="RefSeq" id="WP_155344571.1">
    <property type="nucleotide sequence ID" value="NZ_BAAAHM010000022.1"/>
</dbReference>
<dbReference type="AlphaFoldDB" id="A0A5M3XH27"/>
<keyword evidence="2" id="KW-1003">Cell membrane</keyword>
<sequence length="788" mass="80584">MKAVRVAVRAAVAGRRVQTLVVGVVTLLSTATAVLGTGLLVVSDAPFAHAFAHQAGAHAAAYFDPAQAGTAALTATAHRPGVTVAAGPFDAITVDLEVGTERMGIPVATVVGRAEQLGAVDRLTLDEGRWLTGPGQIVLARHTVPPEDEGREVIQPGQSNVTVNLPGTGPLRVVGIADSITNTGDAWVWPTQDFLDAAGGTASKQMLYRFSSAADATAVQQSLAAATATLPKQALLGSTGYLSSKLQADSLAAPMAPFVVAFAVLGILMSVLIVANVVNGAVVAGFHTIGILKSLGFTPGQVVSVYIGQILLPGIIGASLGAGAGNMVAAPVLGQAQRAFDVTADAALPPWVWLVIPLAILVTVGLTAAAAAWRAGRISAVQAISMGRAPRVGRGHRIRRRLAATRLPRPVSFGLGTLSARPVRSVATLLAVLIGAASVVFAVGLTYSLSRAVVAFTRVAAVPIDVQLDAREGDRGTAPRRADPAAVRAAIDALPGTAHVVGTWDTSAGVTGVSHPVSVTAYDGEASWVGYELVSGRWYLGPGEVVAGSRLLSVTGAAVGDTLTLTRENRRIQVSVVGEGFVNGNEGFAVVGAAATLAPLGGDQPLEGFEIALTDGTDPHDYREALDSALTGQNAVVEIRADHSGQQTVIIMISLVATLTLLLSSVAALAVFNTVVLNTRERIHEIGVLKSLGMTPYQIQAMVITAMAGVGLIAGLTAVPLGWFLHRVVLPVMGNAAGTGIPDSIRDIYPPGQLVALAAAGVPLAVLGALIPATWAARTRPATALRAE</sequence>